<proteinExistence type="predicted"/>
<evidence type="ECO:0000313" key="1">
    <source>
        <dbReference type="EMBL" id="SUH37734.1"/>
    </source>
</evidence>
<dbReference type="EMBL" id="UGXT01000002">
    <property type="protein sequence ID" value="SUH37734.1"/>
    <property type="molecule type" value="Genomic_DNA"/>
</dbReference>
<name>A0A379WV80_SALET</name>
<keyword evidence="1" id="KW-0418">Kinase</keyword>
<dbReference type="Pfam" id="PF12974">
    <property type="entry name" value="Phosphonate-bd"/>
    <property type="match status" value="1"/>
</dbReference>
<accession>A0A379WV80</accession>
<dbReference type="AlphaFoldDB" id="A0A379WV80"/>
<gene>
    <name evidence="1" type="ORF">NCTC8261_04036</name>
</gene>
<sequence length="88" mass="9820">MRGEASTRSHWQPLAKTLSQQLPGETFHIQPLDLHQMQEAVNQETVQFVITNPAQFVQLNSHAPLPLVSFPALHARWKAVSNVIGSVI</sequence>
<organism evidence="1 2">
    <name type="scientific">Salmonella enterica I</name>
    <dbReference type="NCBI Taxonomy" id="59201"/>
    <lineage>
        <taxon>Bacteria</taxon>
        <taxon>Pseudomonadati</taxon>
        <taxon>Pseudomonadota</taxon>
        <taxon>Gammaproteobacteria</taxon>
        <taxon>Enterobacterales</taxon>
        <taxon>Enterobacteriaceae</taxon>
        <taxon>Salmonella</taxon>
    </lineage>
</organism>
<dbReference type="GO" id="GO:0016301">
    <property type="term" value="F:kinase activity"/>
    <property type="evidence" value="ECO:0007669"/>
    <property type="project" value="UniProtKB-KW"/>
</dbReference>
<protein>
    <submittedName>
        <fullName evidence="1">Histidine kinase</fullName>
    </submittedName>
</protein>
<evidence type="ECO:0000313" key="2">
    <source>
        <dbReference type="Proteomes" id="UP000254712"/>
    </source>
</evidence>
<keyword evidence="1" id="KW-0808">Transferase</keyword>
<reference evidence="1 2" key="1">
    <citation type="submission" date="2018-06" db="EMBL/GenBank/DDBJ databases">
        <authorList>
            <consortium name="Pathogen Informatics"/>
            <person name="Doyle S."/>
        </authorList>
    </citation>
    <scope>NUCLEOTIDE SEQUENCE [LARGE SCALE GENOMIC DNA]</scope>
    <source>
        <strain evidence="1 2">NCTC8261</strain>
    </source>
</reference>
<dbReference type="Proteomes" id="UP000254712">
    <property type="component" value="Unassembled WGS sequence"/>
</dbReference>